<feature type="transmembrane region" description="Helical" evidence="9">
    <location>
        <begin position="1178"/>
        <end position="1199"/>
    </location>
</feature>
<dbReference type="PROSITE" id="PS50600">
    <property type="entry name" value="ULP_PROTEASE"/>
    <property type="match status" value="1"/>
</dbReference>
<feature type="region of interest" description="Disordered" evidence="8">
    <location>
        <begin position="351"/>
        <end position="396"/>
    </location>
</feature>
<evidence type="ECO:0000256" key="6">
    <source>
        <dbReference type="PROSITE-ProRule" id="PRU01343"/>
    </source>
</evidence>
<dbReference type="InterPro" id="IPR015410">
    <property type="entry name" value="DUF1985"/>
</dbReference>
<keyword evidence="2" id="KW-0479">Metal-binding</keyword>
<sequence>MPPILLPPRLIAFGHEPRGERVNVYHKMKTLCAIFNALDDGERQFLSRSTFGQLLEFPNKPAWSASFGIFILGRQLEVAKPNEIWVLFAGIPIRFSLREFKIVTGLPCGKYPSLKKKKKKGTAGKTIPFYSKLFGLEEDVTVDRAITMLKKRIISDADMRIRLACLAIVDGFLVPTSHYPKIVKAHAEMVEDVDAFLAYPWGRLSFEMMIKSIKEREIEQLAITCFSVQGLLYALQLVVLQAAPSIQDGPVIDEIIESEAEAGDVDVEDAPRESVPFKLGNAKVLDKKCSIFVDTIICPDFVLDPEEDLSWSDDEEDEKVDNILMFVGEGLIFKNDMFDGGVIPSQLKLASKKQKRGGKSNGCRTRKAAKLTKNGGVRSRQERPIPEEGGSSGGPSLESISLLLDAKLEGQAKKIIAAVTDWFTKNTVIEGETSKEPVSGSTRPKKAANNGNNGVSNSDGLGSNGGNDDIGFDSLRPSRGHARSHSREGTSNVEATVDEILSFYSEKVPTGVGCKEAGRENDVPMGEDILHAGDVVHNSQGVNNVTADVVPPTECVDEDNPEGGNNVTGDVVPPTESVVEDNAEPENNVPMDEDPPSPGLIAHPQGADNVAGGVELTLQAGGGDNSKASCYRVENVPVNEAFITPNESIVNEEVQCSQPTGGVVAPPRNALEESQGVPASDDGIVGEETSVGIPDISAALPSDGGVVCDGEAVDIPEAVSIDMAATNDLGVGRAAPSVVSSPREDFTTPPPPPSKVGKAPLQDDGNANDLDGMLGRRSKRVRTLSTKLDGRFQYDKKTKLLVGHPSPVVNQANICVDPEERFQNSLKKLKAISSISFCGGVALSNKDILDLIDRKKNLSSKVMDALIKFSRHSLRTDDVDGDKLRVEVLDSKFVSLFCRQFPKFSRCPSKSEFQFPLPLTDLLSGAGESDRVQLFTEADYLYLPFNFDKKHWVALAVDLKSRKIIVLDSNIQRRKDSAIQDELMPLAVMLPYLFKQAAFNPLMGNCLLDPFSIERPLIIPQVASPLDSGIFSIFLIHTHATGDVSECVDFEVGGLQSEVKNSGSYGVGGDLRGFPLKCSCGVDVTIYTSKSQENPGRPFFRCKTKRDPKSWTNKRDGHVFKWVEDAVYEEVEDALPKFGIIANEINQAKSEVNELNVMLQELKDEAILSKKEIRKWKVCLQMCFVWLCLISIVIVYMMLSQAKKKELAVGY</sequence>
<keyword evidence="13" id="KW-1185">Reference proteome</keyword>
<evidence type="ECO:0000259" key="11">
    <source>
        <dbReference type="PROSITE" id="PS51999"/>
    </source>
</evidence>
<keyword evidence="5" id="KW-0862">Zinc</keyword>
<dbReference type="AlphaFoldDB" id="A0A8T2BPH2"/>
<dbReference type="GO" id="GO:0008270">
    <property type="term" value="F:zinc ion binding"/>
    <property type="evidence" value="ECO:0007669"/>
    <property type="project" value="UniProtKB-KW"/>
</dbReference>
<dbReference type="PANTHER" id="PTHR48449:SF2">
    <property type="entry name" value="UBIQUITIN-LIKE PROTEASE FAMILY PROFILE DOMAIN-CONTAINING PROTEIN"/>
    <property type="match status" value="1"/>
</dbReference>
<dbReference type="PROSITE" id="PS51999">
    <property type="entry name" value="ZF_GRF"/>
    <property type="match status" value="1"/>
</dbReference>
<keyword evidence="9" id="KW-1133">Transmembrane helix</keyword>
<dbReference type="InterPro" id="IPR003653">
    <property type="entry name" value="Peptidase_C48_C"/>
</dbReference>
<dbReference type="InterPro" id="IPR010666">
    <property type="entry name" value="Znf_GRF"/>
</dbReference>
<feature type="domain" description="GRF-type" evidence="11">
    <location>
        <begin position="1078"/>
        <end position="1126"/>
    </location>
</feature>
<evidence type="ECO:0000256" key="4">
    <source>
        <dbReference type="ARBA" id="ARBA00022801"/>
    </source>
</evidence>
<keyword evidence="7" id="KW-0175">Coiled coil</keyword>
<keyword evidence="9" id="KW-0472">Membrane</keyword>
<evidence type="ECO:0000256" key="2">
    <source>
        <dbReference type="ARBA" id="ARBA00022723"/>
    </source>
</evidence>
<accession>A0A8T2BPH2</accession>
<name>A0A8T2BPH2_9BRAS</name>
<reference evidence="12 13" key="1">
    <citation type="submission" date="2020-12" db="EMBL/GenBank/DDBJ databases">
        <title>Concerted genomic and epigenomic changes stabilize Arabidopsis allopolyploids.</title>
        <authorList>
            <person name="Chen Z."/>
        </authorList>
    </citation>
    <scope>NUCLEOTIDE SEQUENCE [LARGE SCALE GENOMIC DNA]</scope>
    <source>
        <strain evidence="12">Allo738</strain>
        <tissue evidence="12">Leaf</tissue>
    </source>
</reference>
<evidence type="ECO:0000259" key="10">
    <source>
        <dbReference type="PROSITE" id="PS50600"/>
    </source>
</evidence>
<protein>
    <submittedName>
        <fullName evidence="12">Ulp1 protease family C-terminal catalytic domain</fullName>
    </submittedName>
</protein>
<proteinExistence type="predicted"/>
<dbReference type="Proteomes" id="UP000694240">
    <property type="component" value="Chromosome 7"/>
</dbReference>
<dbReference type="GO" id="GO:0008234">
    <property type="term" value="F:cysteine-type peptidase activity"/>
    <property type="evidence" value="ECO:0007669"/>
    <property type="project" value="InterPro"/>
</dbReference>
<evidence type="ECO:0000256" key="1">
    <source>
        <dbReference type="ARBA" id="ARBA00022670"/>
    </source>
</evidence>
<evidence type="ECO:0000313" key="13">
    <source>
        <dbReference type="Proteomes" id="UP000694240"/>
    </source>
</evidence>
<evidence type="ECO:0000256" key="5">
    <source>
        <dbReference type="ARBA" id="ARBA00022833"/>
    </source>
</evidence>
<gene>
    <name evidence="12" type="ORF">ISN45_Aa02g009230</name>
</gene>
<keyword evidence="9" id="KW-0812">Transmembrane</keyword>
<dbReference type="Pfam" id="PF09331">
    <property type="entry name" value="DUF1985"/>
    <property type="match status" value="1"/>
</dbReference>
<evidence type="ECO:0000256" key="7">
    <source>
        <dbReference type="SAM" id="Coils"/>
    </source>
</evidence>
<dbReference type="GO" id="GO:0006508">
    <property type="term" value="P:proteolysis"/>
    <property type="evidence" value="ECO:0007669"/>
    <property type="project" value="UniProtKB-KW"/>
</dbReference>
<dbReference type="PANTHER" id="PTHR48449">
    <property type="entry name" value="DUF1985 DOMAIN-CONTAINING PROTEIN"/>
    <property type="match status" value="1"/>
</dbReference>
<evidence type="ECO:0000256" key="8">
    <source>
        <dbReference type="SAM" id="MobiDB-lite"/>
    </source>
</evidence>
<feature type="domain" description="Ubiquitin-like protease family profile" evidence="10">
    <location>
        <begin position="841"/>
        <end position="1039"/>
    </location>
</feature>
<feature type="compositionally biased region" description="Basic residues" evidence="8">
    <location>
        <begin position="351"/>
        <end position="370"/>
    </location>
</feature>
<feature type="region of interest" description="Disordered" evidence="8">
    <location>
        <begin position="433"/>
        <end position="493"/>
    </location>
</feature>
<keyword evidence="1 12" id="KW-0645">Protease</keyword>
<organism evidence="12 13">
    <name type="scientific">Arabidopsis thaliana x Arabidopsis arenosa</name>
    <dbReference type="NCBI Taxonomy" id="1240361"/>
    <lineage>
        <taxon>Eukaryota</taxon>
        <taxon>Viridiplantae</taxon>
        <taxon>Streptophyta</taxon>
        <taxon>Embryophyta</taxon>
        <taxon>Tracheophyta</taxon>
        <taxon>Spermatophyta</taxon>
        <taxon>Magnoliopsida</taxon>
        <taxon>eudicotyledons</taxon>
        <taxon>Gunneridae</taxon>
        <taxon>Pentapetalae</taxon>
        <taxon>rosids</taxon>
        <taxon>malvids</taxon>
        <taxon>Brassicales</taxon>
        <taxon>Brassicaceae</taxon>
        <taxon>Camelineae</taxon>
        <taxon>Arabidopsis</taxon>
    </lineage>
</organism>
<dbReference type="EMBL" id="JAEFBK010000007">
    <property type="protein sequence ID" value="KAG7585571.1"/>
    <property type="molecule type" value="Genomic_DNA"/>
</dbReference>
<keyword evidence="4" id="KW-0378">Hydrolase</keyword>
<evidence type="ECO:0000256" key="9">
    <source>
        <dbReference type="SAM" id="Phobius"/>
    </source>
</evidence>
<keyword evidence="3 6" id="KW-0863">Zinc-finger</keyword>
<feature type="region of interest" description="Disordered" evidence="8">
    <location>
        <begin position="734"/>
        <end position="775"/>
    </location>
</feature>
<comment type="caution">
    <text evidence="12">The sequence shown here is derived from an EMBL/GenBank/DDBJ whole genome shotgun (WGS) entry which is preliminary data.</text>
</comment>
<evidence type="ECO:0000256" key="3">
    <source>
        <dbReference type="ARBA" id="ARBA00022771"/>
    </source>
</evidence>
<feature type="compositionally biased region" description="Low complexity" evidence="8">
    <location>
        <begin position="449"/>
        <end position="469"/>
    </location>
</feature>
<evidence type="ECO:0000313" key="12">
    <source>
        <dbReference type="EMBL" id="KAG7585571.1"/>
    </source>
</evidence>
<dbReference type="Pfam" id="PF02902">
    <property type="entry name" value="Peptidase_C48"/>
    <property type="match status" value="1"/>
</dbReference>
<feature type="coiled-coil region" evidence="7">
    <location>
        <begin position="1145"/>
        <end position="1172"/>
    </location>
</feature>